<reference evidence="1 2" key="1">
    <citation type="journal article" date="2020" name="Mol. Biol. Evol.">
        <title>Distinct Expression and Methylation Patterns for Genes with Different Fates following a Single Whole-Genome Duplication in Flowering Plants.</title>
        <authorList>
            <person name="Shi T."/>
            <person name="Rahmani R.S."/>
            <person name="Gugger P.F."/>
            <person name="Wang M."/>
            <person name="Li H."/>
            <person name="Zhang Y."/>
            <person name="Li Z."/>
            <person name="Wang Q."/>
            <person name="Van de Peer Y."/>
            <person name="Marchal K."/>
            <person name="Chen J."/>
        </authorList>
    </citation>
    <scope>NUCLEOTIDE SEQUENCE [LARGE SCALE GENOMIC DNA]</scope>
    <source>
        <tissue evidence="1">Leaf</tissue>
    </source>
</reference>
<dbReference type="AlphaFoldDB" id="A0A822ZCJ5"/>
<sequence length="106" mass="12544">MQVIEKSVFFQLKPQLFFLPPLPPPTDQNEQLGRLATDLDIHDKKSKRERKRERILIKKTSGRSVADEIVKGRVKYEFLLLLKFWEQFVLWTFGVNPKISKGVYRV</sequence>
<accession>A0A822ZCJ5</accession>
<protein>
    <submittedName>
        <fullName evidence="1">Uncharacterized protein</fullName>
    </submittedName>
</protein>
<dbReference type="EMBL" id="DUZY01000006">
    <property type="protein sequence ID" value="DAD43954.1"/>
    <property type="molecule type" value="Genomic_DNA"/>
</dbReference>
<organism evidence="1 2">
    <name type="scientific">Nelumbo nucifera</name>
    <name type="common">Sacred lotus</name>
    <dbReference type="NCBI Taxonomy" id="4432"/>
    <lineage>
        <taxon>Eukaryota</taxon>
        <taxon>Viridiplantae</taxon>
        <taxon>Streptophyta</taxon>
        <taxon>Embryophyta</taxon>
        <taxon>Tracheophyta</taxon>
        <taxon>Spermatophyta</taxon>
        <taxon>Magnoliopsida</taxon>
        <taxon>Proteales</taxon>
        <taxon>Nelumbonaceae</taxon>
        <taxon>Nelumbo</taxon>
    </lineage>
</organism>
<dbReference type="Proteomes" id="UP000607653">
    <property type="component" value="Unassembled WGS sequence"/>
</dbReference>
<gene>
    <name evidence="1" type="ORF">HUJ06_002184</name>
</gene>
<proteinExistence type="predicted"/>
<evidence type="ECO:0000313" key="1">
    <source>
        <dbReference type="EMBL" id="DAD43954.1"/>
    </source>
</evidence>
<evidence type="ECO:0000313" key="2">
    <source>
        <dbReference type="Proteomes" id="UP000607653"/>
    </source>
</evidence>
<comment type="caution">
    <text evidence="1">The sequence shown here is derived from an EMBL/GenBank/DDBJ whole genome shotgun (WGS) entry which is preliminary data.</text>
</comment>
<keyword evidence="2" id="KW-1185">Reference proteome</keyword>
<name>A0A822ZCJ5_NELNU</name>